<dbReference type="Pfam" id="PF04382">
    <property type="entry name" value="SAB"/>
    <property type="match status" value="1"/>
</dbReference>
<feature type="compositionally biased region" description="Low complexity" evidence="6">
    <location>
        <begin position="87"/>
        <end position="100"/>
    </location>
</feature>
<dbReference type="SMART" id="SM01196">
    <property type="entry name" value="FERM_C"/>
    <property type="match status" value="1"/>
</dbReference>
<dbReference type="Pfam" id="PF08736">
    <property type="entry name" value="FA"/>
    <property type="match status" value="1"/>
</dbReference>
<dbReference type="GO" id="GO:0031032">
    <property type="term" value="P:actomyosin structure organization"/>
    <property type="evidence" value="ECO:0007669"/>
    <property type="project" value="TreeGrafter"/>
</dbReference>
<dbReference type="InterPro" id="IPR029071">
    <property type="entry name" value="Ubiquitin-like_domsf"/>
</dbReference>
<dbReference type="FunFam" id="1.20.80.10:FF:000001">
    <property type="entry name" value="Erythrocyte membrane protein band 4.1"/>
    <property type="match status" value="1"/>
</dbReference>
<dbReference type="InterPro" id="IPR035963">
    <property type="entry name" value="FERM_2"/>
</dbReference>
<dbReference type="EMBL" id="CM004476">
    <property type="protein sequence ID" value="OCT76663.1"/>
    <property type="molecule type" value="Genomic_DNA"/>
</dbReference>
<dbReference type="InterPro" id="IPR014847">
    <property type="entry name" value="FA"/>
</dbReference>
<evidence type="ECO:0000313" key="8">
    <source>
        <dbReference type="EMBL" id="OCT76663.1"/>
    </source>
</evidence>
<feature type="compositionally biased region" description="Basic and acidic residues" evidence="6">
    <location>
        <begin position="9"/>
        <end position="20"/>
    </location>
</feature>
<dbReference type="CDD" id="cd17203">
    <property type="entry name" value="FERM_F1_EPB41L3"/>
    <property type="match status" value="1"/>
</dbReference>
<dbReference type="Pfam" id="PF09380">
    <property type="entry name" value="FERM_C"/>
    <property type="match status" value="1"/>
</dbReference>
<feature type="compositionally biased region" description="Low complexity" evidence="6">
    <location>
        <begin position="529"/>
        <end position="544"/>
    </location>
</feature>
<organism evidence="8 9">
    <name type="scientific">Xenopus laevis</name>
    <name type="common">African clawed frog</name>
    <dbReference type="NCBI Taxonomy" id="8355"/>
    <lineage>
        <taxon>Eukaryota</taxon>
        <taxon>Metazoa</taxon>
        <taxon>Chordata</taxon>
        <taxon>Craniata</taxon>
        <taxon>Vertebrata</taxon>
        <taxon>Euteleostomi</taxon>
        <taxon>Amphibia</taxon>
        <taxon>Batrachia</taxon>
        <taxon>Anura</taxon>
        <taxon>Pipoidea</taxon>
        <taxon>Pipidae</taxon>
        <taxon>Xenopodinae</taxon>
        <taxon>Xenopus</taxon>
        <taxon>Xenopus</taxon>
    </lineage>
</organism>
<dbReference type="PANTHER" id="PTHR23280">
    <property type="entry name" value="4.1 G PROTEIN"/>
    <property type="match status" value="1"/>
</dbReference>
<dbReference type="InterPro" id="IPR008379">
    <property type="entry name" value="Band_4.1_C"/>
</dbReference>
<dbReference type="PROSITE" id="PS50057">
    <property type="entry name" value="FERM_3"/>
    <property type="match status" value="1"/>
</dbReference>
<dbReference type="SMART" id="SM01195">
    <property type="entry name" value="FA"/>
    <property type="match status" value="1"/>
</dbReference>
<evidence type="ECO:0000256" key="3">
    <source>
        <dbReference type="ARBA" id="ARBA00022553"/>
    </source>
</evidence>
<name>A0A974CP30_XENLA</name>
<accession>A0A974CP30</accession>
<feature type="domain" description="FERM" evidence="7">
    <location>
        <begin position="108"/>
        <end position="389"/>
    </location>
</feature>
<keyword evidence="4" id="KW-0009">Actin-binding</keyword>
<feature type="region of interest" description="Disordered" evidence="6">
    <location>
        <begin position="822"/>
        <end position="847"/>
    </location>
</feature>
<dbReference type="SUPFAM" id="SSF54236">
    <property type="entry name" value="Ubiquitin-like"/>
    <property type="match status" value="1"/>
</dbReference>
<dbReference type="InterPro" id="IPR030691">
    <property type="entry name" value="Band4.1-L3_FERM_F1"/>
</dbReference>
<feature type="region of interest" description="Disordered" evidence="6">
    <location>
        <begin position="485"/>
        <end position="504"/>
    </location>
</feature>
<keyword evidence="2" id="KW-0963">Cytoplasm</keyword>
<dbReference type="PRINTS" id="PR00935">
    <property type="entry name" value="BAND41"/>
</dbReference>
<dbReference type="InterPro" id="IPR018979">
    <property type="entry name" value="FERM_N"/>
</dbReference>
<dbReference type="FunFam" id="3.10.20.90:FF:000002">
    <property type="entry name" value="Erythrocyte protein band 4.1-like 3"/>
    <property type="match status" value="1"/>
</dbReference>
<feature type="compositionally biased region" description="Low complexity" evidence="6">
    <location>
        <begin position="714"/>
        <end position="726"/>
    </location>
</feature>
<dbReference type="FunFam" id="2.30.29.30:FF:000001">
    <property type="entry name" value="Erythrocyte membrane protein band 4.1"/>
    <property type="match status" value="1"/>
</dbReference>
<proteinExistence type="predicted"/>
<dbReference type="Pfam" id="PF00373">
    <property type="entry name" value="FERM_M"/>
    <property type="match status" value="1"/>
</dbReference>
<feature type="region of interest" description="Disordered" evidence="6">
    <location>
        <begin position="700"/>
        <end position="735"/>
    </location>
</feature>
<dbReference type="GO" id="GO:0005198">
    <property type="term" value="F:structural molecule activity"/>
    <property type="evidence" value="ECO:0007669"/>
    <property type="project" value="InterPro"/>
</dbReference>
<feature type="compositionally biased region" description="Acidic residues" evidence="6">
    <location>
        <begin position="700"/>
        <end position="713"/>
    </location>
</feature>
<dbReference type="InterPro" id="IPR019748">
    <property type="entry name" value="FERM_central"/>
</dbReference>
<dbReference type="CDD" id="cd14473">
    <property type="entry name" value="FERM_B-lobe"/>
    <property type="match status" value="1"/>
</dbReference>
<feature type="region of interest" description="Disordered" evidence="6">
    <location>
        <begin position="519"/>
        <end position="584"/>
    </location>
</feature>
<evidence type="ECO:0000256" key="6">
    <source>
        <dbReference type="SAM" id="MobiDB-lite"/>
    </source>
</evidence>
<dbReference type="InterPro" id="IPR014352">
    <property type="entry name" value="FERM/acyl-CoA-bd_prot_sf"/>
</dbReference>
<dbReference type="PROSITE" id="PS00661">
    <property type="entry name" value="FERM_2"/>
    <property type="match status" value="1"/>
</dbReference>
<evidence type="ECO:0000313" key="9">
    <source>
        <dbReference type="Proteomes" id="UP000694892"/>
    </source>
</evidence>
<evidence type="ECO:0000256" key="1">
    <source>
        <dbReference type="ARBA" id="ARBA00004245"/>
    </source>
</evidence>
<dbReference type="CDD" id="cd13184">
    <property type="entry name" value="FERM_C_4_1_family"/>
    <property type="match status" value="1"/>
</dbReference>
<dbReference type="GO" id="GO:0003779">
    <property type="term" value="F:actin binding"/>
    <property type="evidence" value="ECO:0007669"/>
    <property type="project" value="UniProtKB-KW"/>
</dbReference>
<keyword evidence="3" id="KW-0597">Phosphoprotein</keyword>
<evidence type="ECO:0000256" key="5">
    <source>
        <dbReference type="ARBA" id="ARBA00023212"/>
    </source>
</evidence>
<dbReference type="Gene3D" id="2.30.29.30">
    <property type="entry name" value="Pleckstrin-homology domain (PH domain)/Phosphotyrosine-binding domain (PTB)"/>
    <property type="match status" value="1"/>
</dbReference>
<dbReference type="GO" id="GO:0005856">
    <property type="term" value="C:cytoskeleton"/>
    <property type="evidence" value="ECO:0007669"/>
    <property type="project" value="UniProtKB-SubCell"/>
</dbReference>
<evidence type="ECO:0000256" key="2">
    <source>
        <dbReference type="ARBA" id="ARBA00022490"/>
    </source>
</evidence>
<dbReference type="PANTHER" id="PTHR23280:SF20">
    <property type="entry name" value="BAND 4.1-LIKE PROTEIN 3"/>
    <property type="match status" value="1"/>
</dbReference>
<dbReference type="SUPFAM" id="SSF50729">
    <property type="entry name" value="PH domain-like"/>
    <property type="match status" value="1"/>
</dbReference>
<dbReference type="Gene3D" id="3.10.20.90">
    <property type="entry name" value="Phosphatidylinositol 3-kinase Catalytic Subunit, Chain A, domain 1"/>
    <property type="match status" value="1"/>
</dbReference>
<dbReference type="InterPro" id="IPR000299">
    <property type="entry name" value="FERM_domain"/>
</dbReference>
<dbReference type="Proteomes" id="UP000694892">
    <property type="component" value="Chromosome 6L"/>
</dbReference>
<dbReference type="Pfam" id="PF05902">
    <property type="entry name" value="4_1_CTD"/>
    <property type="match status" value="1"/>
</dbReference>
<keyword evidence="5" id="KW-0206">Cytoskeleton</keyword>
<protein>
    <recommendedName>
        <fullName evidence="7">FERM domain-containing protein</fullName>
    </recommendedName>
</protein>
<dbReference type="InterPro" id="IPR019747">
    <property type="entry name" value="FERM_CS"/>
</dbReference>
<dbReference type="Gene3D" id="1.20.80.10">
    <property type="match status" value="1"/>
</dbReference>
<dbReference type="PIRSF" id="PIRSF002304">
    <property type="entry name" value="Membrane_skeletal_4_1"/>
    <property type="match status" value="1"/>
</dbReference>
<dbReference type="PRINTS" id="PR00661">
    <property type="entry name" value="ERMFAMILY"/>
</dbReference>
<feature type="compositionally biased region" description="Basic and acidic residues" evidence="6">
    <location>
        <begin position="572"/>
        <end position="584"/>
    </location>
</feature>
<dbReference type="SUPFAM" id="SSF47031">
    <property type="entry name" value="Second domain of FERM"/>
    <property type="match status" value="1"/>
</dbReference>
<dbReference type="GO" id="GO:0030866">
    <property type="term" value="P:cortical actin cytoskeleton organization"/>
    <property type="evidence" value="ECO:0007669"/>
    <property type="project" value="InterPro"/>
</dbReference>
<dbReference type="InterPro" id="IPR018980">
    <property type="entry name" value="FERM_PH-like_C"/>
</dbReference>
<dbReference type="InterPro" id="IPR000798">
    <property type="entry name" value="Ez/rad/moesin-like"/>
</dbReference>
<reference evidence="9" key="1">
    <citation type="journal article" date="2016" name="Nature">
        <title>Genome evolution in the allotetraploid frog Xenopus laevis.</title>
        <authorList>
            <person name="Session A.M."/>
            <person name="Uno Y."/>
            <person name="Kwon T."/>
            <person name="Chapman J.A."/>
            <person name="Toyoda A."/>
            <person name="Takahashi S."/>
            <person name="Fukui A."/>
            <person name="Hikosaka A."/>
            <person name="Suzuki A."/>
            <person name="Kondo M."/>
            <person name="van Heeringen S.J."/>
            <person name="Quigley I."/>
            <person name="Heinz S."/>
            <person name="Ogino H."/>
            <person name="Ochi H."/>
            <person name="Hellsten U."/>
            <person name="Lyons J.B."/>
            <person name="Simakov O."/>
            <person name="Putnam N."/>
            <person name="Stites J."/>
            <person name="Kuroki Y."/>
            <person name="Tanaka T."/>
            <person name="Michiue T."/>
            <person name="Watanabe M."/>
            <person name="Bogdanovic O."/>
            <person name="Lister R."/>
            <person name="Georgiou G."/>
            <person name="Paranjpe S.S."/>
            <person name="van Kruijsbergen I."/>
            <person name="Shu S."/>
            <person name="Carlson J."/>
            <person name="Kinoshita T."/>
            <person name="Ohta Y."/>
            <person name="Mawaribuchi S."/>
            <person name="Jenkins J."/>
            <person name="Grimwood J."/>
            <person name="Schmutz J."/>
            <person name="Mitros T."/>
            <person name="Mozaffari S.V."/>
            <person name="Suzuki Y."/>
            <person name="Haramoto Y."/>
            <person name="Yamamoto T.S."/>
            <person name="Takagi C."/>
            <person name="Heald R."/>
            <person name="Miller K."/>
            <person name="Haudenschild C."/>
            <person name="Kitzman J."/>
            <person name="Nakayama T."/>
            <person name="Izutsu Y."/>
            <person name="Robert J."/>
            <person name="Fortriede J."/>
            <person name="Burns K."/>
            <person name="Lotay V."/>
            <person name="Karimi K."/>
            <person name="Yasuoka Y."/>
            <person name="Dichmann D.S."/>
            <person name="Flajnik M.F."/>
            <person name="Houston D.W."/>
            <person name="Shendure J."/>
            <person name="DuPasquier L."/>
            <person name="Vize P.D."/>
            <person name="Zorn A.M."/>
            <person name="Ito M."/>
            <person name="Marcotte E.M."/>
            <person name="Wallingford J.B."/>
            <person name="Ito Y."/>
            <person name="Asashima M."/>
            <person name="Ueno N."/>
            <person name="Matsuda Y."/>
            <person name="Veenstra G.J."/>
            <person name="Fujiyama A."/>
            <person name="Harland R.M."/>
            <person name="Taira M."/>
            <person name="Rokhsar D.S."/>
        </authorList>
    </citation>
    <scope>NUCLEOTIDE SEQUENCE [LARGE SCALE GENOMIC DNA]</scope>
    <source>
        <strain evidence="9">J</strain>
    </source>
</reference>
<evidence type="ECO:0000256" key="4">
    <source>
        <dbReference type="ARBA" id="ARBA00023203"/>
    </source>
</evidence>
<feature type="compositionally biased region" description="Basic and acidic residues" evidence="6">
    <location>
        <begin position="58"/>
        <end position="73"/>
    </location>
</feature>
<comment type="subcellular location">
    <subcellularLocation>
        <location evidence="1">Cytoplasm</location>
        <location evidence="1">Cytoskeleton</location>
    </subcellularLocation>
</comment>
<evidence type="ECO:0000259" key="7">
    <source>
        <dbReference type="PROSITE" id="PS50057"/>
    </source>
</evidence>
<dbReference type="InterPro" id="IPR019749">
    <property type="entry name" value="Band_41_domain"/>
</dbReference>
<feature type="region of interest" description="Disordered" evidence="6">
    <location>
        <begin position="1"/>
        <end position="105"/>
    </location>
</feature>
<dbReference type="AlphaFoldDB" id="A0A974CP30"/>
<dbReference type="Pfam" id="PF09379">
    <property type="entry name" value="FERM_N"/>
    <property type="match status" value="1"/>
</dbReference>
<sequence>MTSETGSESDSKKDQEKDQQDPAQQKGVPGTQQEQQDGEDHQNVENFPAAAAHSTPLKAEKNPDRDWDKEATKQLEYQQLEDDKVSQKSGSSKLSKSPLKAAKRPKNMQAKVMLLDGSEYTCEVEKRSKGQVLFDKVCEHLNLLEKDYFGLAYQDSENQKNWLDPSKEIKKQTRNGAWHFSFNVKFYPPDPSQLSEDITRYYLCLQLRDDIVCGRLPCSFVTLALLGSYTVQSELGDYDPEEYGSDYVSEFRFAPNQTKELEDKVVELHKSYRGMTPAEAEMHFLENAKKLSMYGVDLHHAKDSEGVEIMLGVCASGLLIYRDRLRINRFAWPKVLKISYKRNNFYIKIRPGEFEQFESTIGFKLPNHRAAKRLWKVCVEHHTFFRLLMPEAPPKKFLTLGSKFRYSGRTQAQTRRASALIDRPAPYFERSSSKRYTMSRSLDGASVNENHDLYMKDSVSATEVGTGPYITAKGISQTNLITTVTPEKKAEEEKDEKEEEEKKKKVEIITTVTTVRHDTKPSCVDTDSFHSPTHPHSSPSASSTRLRRRCKEKAQKAVGRQLNKDVNVMSSEPERDLDQKGTSYPHEDEIAKSYKQQAGQGGTLFSFSLHLPDSFPSLLDDDGYLSFPDISETNFLPESLQNYLPIQSPSLVPCFLFIFFFLLSASFSVPYALTLSFPLAMCLCYLEPKAVSLSAALDNDLSDSSDDETDSEQTDTAADGETTATESDQEEDTYAKTQEFDRNQEELMKHQTNISELKRTFLETSTDTTGGEWEKRLSTSPVRLVTRHEEAPMIEPLVPEETKEEREKREIQMALERTSYSMLESQRKETTTEWDSSSKGQEDIEQKTKEKVVQGIVSLEESQVGSVHASGDASELAVTVIASSLKGVEGSTVKKEPDEDLAVDASACYAQEEQHGSKLHDSELLDGKPQIESPVVKTEIITFGTIAEGEKPDISTKDVPVVHTETKTITYESSETGARTDTDPGMLMSAQTITSETFGTTTTTHITKTVKGGISETRIEKRIVITGDADIDHDQALAQAIKEAKEQHPDMSVTKVVVHKETEITPEDGEE</sequence>
<gene>
    <name evidence="8" type="ORF">XELAEV_18031863mg</name>
</gene>
<dbReference type="InterPro" id="IPR007477">
    <property type="entry name" value="SAB_dom"/>
</dbReference>
<dbReference type="GO" id="GO:0005886">
    <property type="term" value="C:plasma membrane"/>
    <property type="evidence" value="ECO:0007669"/>
    <property type="project" value="TreeGrafter"/>
</dbReference>
<dbReference type="InterPro" id="IPR011993">
    <property type="entry name" value="PH-like_dom_sf"/>
</dbReference>
<dbReference type="SMART" id="SM00295">
    <property type="entry name" value="B41"/>
    <property type="match status" value="1"/>
</dbReference>